<dbReference type="EMBL" id="HAED01017619">
    <property type="protein sequence ID" value="SBR04064.1"/>
    <property type="molecule type" value="Transcribed_RNA"/>
</dbReference>
<dbReference type="AlphaFoldDB" id="A0A1A8J362"/>
<organism evidence="1">
    <name type="scientific">Nothobranchius kuhntae</name>
    <name type="common">Beira killifish</name>
    <dbReference type="NCBI Taxonomy" id="321403"/>
    <lineage>
        <taxon>Eukaryota</taxon>
        <taxon>Metazoa</taxon>
        <taxon>Chordata</taxon>
        <taxon>Craniata</taxon>
        <taxon>Vertebrata</taxon>
        <taxon>Euteleostomi</taxon>
        <taxon>Actinopterygii</taxon>
        <taxon>Neopterygii</taxon>
        <taxon>Teleostei</taxon>
        <taxon>Neoteleostei</taxon>
        <taxon>Acanthomorphata</taxon>
        <taxon>Ovalentaria</taxon>
        <taxon>Atherinomorphae</taxon>
        <taxon>Cyprinodontiformes</taxon>
        <taxon>Nothobranchiidae</taxon>
        <taxon>Nothobranchius</taxon>
    </lineage>
</organism>
<feature type="non-terminal residue" evidence="1">
    <location>
        <position position="1"/>
    </location>
</feature>
<reference evidence="1" key="1">
    <citation type="submission" date="2016-05" db="EMBL/GenBank/DDBJ databases">
        <authorList>
            <person name="Lavstsen T."/>
            <person name="Jespersen J.S."/>
        </authorList>
    </citation>
    <scope>NUCLEOTIDE SEQUENCE</scope>
    <source>
        <tissue evidence="1">Brain</tissue>
    </source>
</reference>
<accession>A0A1A8J362</accession>
<proteinExistence type="predicted"/>
<gene>
    <name evidence="1" type="primary">Nfu_g_1_011328</name>
</gene>
<protein>
    <submittedName>
        <fullName evidence="1">Uncharacterized protein</fullName>
    </submittedName>
</protein>
<sequence length="60" mass="6814">SSSCLLQKNRLVLLLLQACPISEPSYHSHHQGRFGLAERKSLQILVLYNKPQTRGPRSSR</sequence>
<name>A0A1A8J362_NOTKU</name>
<feature type="non-terminal residue" evidence="1">
    <location>
        <position position="60"/>
    </location>
</feature>
<evidence type="ECO:0000313" key="1">
    <source>
        <dbReference type="EMBL" id="SBR04064.1"/>
    </source>
</evidence>
<reference evidence="1" key="2">
    <citation type="submission" date="2016-06" db="EMBL/GenBank/DDBJ databases">
        <title>The genome of a short-lived fish provides insights into sex chromosome evolution and the genetic control of aging.</title>
        <authorList>
            <person name="Reichwald K."/>
            <person name="Felder M."/>
            <person name="Petzold A."/>
            <person name="Koch P."/>
            <person name="Groth M."/>
            <person name="Platzer M."/>
        </authorList>
    </citation>
    <scope>NUCLEOTIDE SEQUENCE</scope>
    <source>
        <tissue evidence="1">Brain</tissue>
    </source>
</reference>